<feature type="chain" id="PRO_5047099297" evidence="1">
    <location>
        <begin position="20"/>
        <end position="42"/>
    </location>
</feature>
<feature type="signal peptide" evidence="1">
    <location>
        <begin position="1"/>
        <end position="19"/>
    </location>
</feature>
<protein>
    <submittedName>
        <fullName evidence="2">Uncharacterized protein</fullName>
    </submittedName>
</protein>
<reference evidence="2" key="1">
    <citation type="submission" date="2023-06" db="EMBL/GenBank/DDBJ databases">
        <authorList>
            <person name="Zhang S."/>
        </authorList>
    </citation>
    <scope>NUCLEOTIDE SEQUENCE</scope>
    <source>
        <strain evidence="2">SG2303</strain>
    </source>
</reference>
<dbReference type="EMBL" id="JAUEDK010000010">
    <property type="protein sequence ID" value="MDN0074832.1"/>
    <property type="molecule type" value="Genomic_DNA"/>
</dbReference>
<keyword evidence="1" id="KW-0732">Signal</keyword>
<evidence type="ECO:0000256" key="1">
    <source>
        <dbReference type="SAM" id="SignalP"/>
    </source>
</evidence>
<keyword evidence="3" id="KW-1185">Reference proteome</keyword>
<name>A0ABT7XM23_9NEIS</name>
<accession>A0ABT7XM23</accession>
<evidence type="ECO:0000313" key="2">
    <source>
        <dbReference type="EMBL" id="MDN0074832.1"/>
    </source>
</evidence>
<proteinExistence type="predicted"/>
<dbReference type="RefSeq" id="WP_289829413.1">
    <property type="nucleotide sequence ID" value="NZ_JAUEDK010000010.1"/>
</dbReference>
<sequence length="42" mass="4553">MNKLLGAVLAAGVAFPVLAASFDCLAHPQAQWLKPSDFIERR</sequence>
<evidence type="ECO:0000313" key="3">
    <source>
        <dbReference type="Proteomes" id="UP001168540"/>
    </source>
</evidence>
<organism evidence="2 3">
    <name type="scientific">Crenobacter oryzisoli</name>
    <dbReference type="NCBI Taxonomy" id="3056844"/>
    <lineage>
        <taxon>Bacteria</taxon>
        <taxon>Pseudomonadati</taxon>
        <taxon>Pseudomonadota</taxon>
        <taxon>Betaproteobacteria</taxon>
        <taxon>Neisseriales</taxon>
        <taxon>Neisseriaceae</taxon>
        <taxon>Crenobacter</taxon>
    </lineage>
</organism>
<comment type="caution">
    <text evidence="2">The sequence shown here is derived from an EMBL/GenBank/DDBJ whole genome shotgun (WGS) entry which is preliminary data.</text>
</comment>
<gene>
    <name evidence="2" type="ORF">QU481_07990</name>
</gene>
<dbReference type="Proteomes" id="UP001168540">
    <property type="component" value="Unassembled WGS sequence"/>
</dbReference>